<protein>
    <submittedName>
        <fullName evidence="10">Transcription repressor MYB6</fullName>
    </submittedName>
</protein>
<dbReference type="GO" id="GO:0003677">
    <property type="term" value="F:DNA binding"/>
    <property type="evidence" value="ECO:0007669"/>
    <property type="project" value="UniProtKB-KW"/>
</dbReference>
<comment type="subcellular location">
    <subcellularLocation>
        <location evidence="1">Nucleus</location>
    </subcellularLocation>
</comment>
<sequence>MSPMNMSSFHTIRGLKPRLLRCGKSCRLRWINYLRPHIKRGNFTLEEEETINQLHEMLGNRWSAIAAKLPGRTDNEIKNVWDTHLKKRLKPYQTKPGNVKTKNKIEPETSITSQSSDEVPSPSSSCEVSSITDTSDHREADNVQAENMVLEVKEISLHTCKENQFKKQSLVRKIIVSFKVTMTTSIGRPFGGGWPDRKIRGEWKDCLGNTWWIGWSRKFAN</sequence>
<feature type="compositionally biased region" description="Low complexity" evidence="7">
    <location>
        <begin position="113"/>
        <end position="130"/>
    </location>
</feature>
<gene>
    <name evidence="10" type="ORF">F3Y22_tig00110332pilonHSYRG00179</name>
</gene>
<dbReference type="PANTHER" id="PTHR47997">
    <property type="entry name" value="MYB DOMAIN PROTEIN 55"/>
    <property type="match status" value="1"/>
</dbReference>
<feature type="domain" description="Myb-like" evidence="8">
    <location>
        <begin position="35"/>
        <end position="85"/>
    </location>
</feature>
<keyword evidence="4" id="KW-0238">DNA-binding</keyword>
<dbReference type="AlphaFoldDB" id="A0A6A3B0M2"/>
<evidence type="ECO:0000256" key="6">
    <source>
        <dbReference type="ARBA" id="ARBA00023242"/>
    </source>
</evidence>
<dbReference type="Proteomes" id="UP000436088">
    <property type="component" value="Unassembled WGS sequence"/>
</dbReference>
<evidence type="ECO:0000313" key="11">
    <source>
        <dbReference type="Proteomes" id="UP000436088"/>
    </source>
</evidence>
<organism evidence="10 11">
    <name type="scientific">Hibiscus syriacus</name>
    <name type="common">Rose of Sharon</name>
    <dbReference type="NCBI Taxonomy" id="106335"/>
    <lineage>
        <taxon>Eukaryota</taxon>
        <taxon>Viridiplantae</taxon>
        <taxon>Streptophyta</taxon>
        <taxon>Embryophyta</taxon>
        <taxon>Tracheophyta</taxon>
        <taxon>Spermatophyta</taxon>
        <taxon>Magnoliopsida</taxon>
        <taxon>eudicotyledons</taxon>
        <taxon>Gunneridae</taxon>
        <taxon>Pentapetalae</taxon>
        <taxon>rosids</taxon>
        <taxon>malvids</taxon>
        <taxon>Malvales</taxon>
        <taxon>Malvaceae</taxon>
        <taxon>Malvoideae</taxon>
        <taxon>Hibiscus</taxon>
    </lineage>
</organism>
<keyword evidence="6" id="KW-0539">Nucleus</keyword>
<dbReference type="InterPro" id="IPR001005">
    <property type="entry name" value="SANT/Myb"/>
</dbReference>
<dbReference type="SUPFAM" id="SSF46689">
    <property type="entry name" value="Homeodomain-like"/>
    <property type="match status" value="1"/>
</dbReference>
<feature type="domain" description="HTH myb-type" evidence="9">
    <location>
        <begin position="35"/>
        <end position="89"/>
    </location>
</feature>
<dbReference type="GO" id="GO:0005634">
    <property type="term" value="C:nucleus"/>
    <property type="evidence" value="ECO:0007669"/>
    <property type="project" value="UniProtKB-SubCell"/>
</dbReference>
<evidence type="ECO:0000256" key="5">
    <source>
        <dbReference type="ARBA" id="ARBA00023163"/>
    </source>
</evidence>
<feature type="region of interest" description="Disordered" evidence="7">
    <location>
        <begin position="93"/>
        <end position="141"/>
    </location>
</feature>
<dbReference type="InterPro" id="IPR051953">
    <property type="entry name" value="Plant_SW-associated_TFs"/>
</dbReference>
<evidence type="ECO:0000259" key="9">
    <source>
        <dbReference type="PROSITE" id="PS51294"/>
    </source>
</evidence>
<keyword evidence="11" id="KW-1185">Reference proteome</keyword>
<dbReference type="PROSITE" id="PS50090">
    <property type="entry name" value="MYB_LIKE"/>
    <property type="match status" value="1"/>
</dbReference>
<evidence type="ECO:0000256" key="1">
    <source>
        <dbReference type="ARBA" id="ARBA00004123"/>
    </source>
</evidence>
<keyword evidence="5" id="KW-0804">Transcription</keyword>
<name>A0A6A3B0M2_HIBSY</name>
<evidence type="ECO:0000256" key="2">
    <source>
        <dbReference type="ARBA" id="ARBA00022737"/>
    </source>
</evidence>
<dbReference type="PROSITE" id="PS51294">
    <property type="entry name" value="HTH_MYB"/>
    <property type="match status" value="1"/>
</dbReference>
<evidence type="ECO:0000259" key="8">
    <source>
        <dbReference type="PROSITE" id="PS50090"/>
    </source>
</evidence>
<proteinExistence type="predicted"/>
<keyword evidence="3" id="KW-0805">Transcription regulation</keyword>
<keyword evidence="2" id="KW-0677">Repeat</keyword>
<comment type="caution">
    <text evidence="10">The sequence shown here is derived from an EMBL/GenBank/DDBJ whole genome shotgun (WGS) entry which is preliminary data.</text>
</comment>
<reference evidence="10" key="1">
    <citation type="submission" date="2019-09" db="EMBL/GenBank/DDBJ databases">
        <title>Draft genome information of white flower Hibiscus syriacus.</title>
        <authorList>
            <person name="Kim Y.-M."/>
        </authorList>
    </citation>
    <scope>NUCLEOTIDE SEQUENCE [LARGE SCALE GENOMIC DNA]</scope>
    <source>
        <strain evidence="10">YM2019G1</strain>
    </source>
</reference>
<evidence type="ECO:0000256" key="4">
    <source>
        <dbReference type="ARBA" id="ARBA00023125"/>
    </source>
</evidence>
<evidence type="ECO:0000256" key="7">
    <source>
        <dbReference type="SAM" id="MobiDB-lite"/>
    </source>
</evidence>
<dbReference type="PANTHER" id="PTHR47997:SF75">
    <property type="entry name" value="MYB DOMAIN PROTEIN 55"/>
    <property type="match status" value="1"/>
</dbReference>
<dbReference type="InterPro" id="IPR009057">
    <property type="entry name" value="Homeodomain-like_sf"/>
</dbReference>
<dbReference type="Pfam" id="PF00249">
    <property type="entry name" value="Myb_DNA-binding"/>
    <property type="match status" value="1"/>
</dbReference>
<evidence type="ECO:0000256" key="3">
    <source>
        <dbReference type="ARBA" id="ARBA00023015"/>
    </source>
</evidence>
<dbReference type="Gene3D" id="1.10.10.60">
    <property type="entry name" value="Homeodomain-like"/>
    <property type="match status" value="2"/>
</dbReference>
<accession>A0A6A3B0M2</accession>
<dbReference type="EMBL" id="VEPZ02000937">
    <property type="protein sequence ID" value="KAE8708772.1"/>
    <property type="molecule type" value="Genomic_DNA"/>
</dbReference>
<evidence type="ECO:0000313" key="10">
    <source>
        <dbReference type="EMBL" id="KAE8708772.1"/>
    </source>
</evidence>
<dbReference type="CDD" id="cd00167">
    <property type="entry name" value="SANT"/>
    <property type="match status" value="1"/>
</dbReference>
<dbReference type="SMART" id="SM00717">
    <property type="entry name" value="SANT"/>
    <property type="match status" value="1"/>
</dbReference>
<dbReference type="InterPro" id="IPR017930">
    <property type="entry name" value="Myb_dom"/>
</dbReference>